<dbReference type="SUPFAM" id="SSF50494">
    <property type="entry name" value="Trypsin-like serine proteases"/>
    <property type="match status" value="1"/>
</dbReference>
<dbReference type="InterPro" id="IPR018114">
    <property type="entry name" value="TRYPSIN_HIS"/>
</dbReference>
<dbReference type="GO" id="GO:2000243">
    <property type="term" value="P:positive regulation of reproductive process"/>
    <property type="evidence" value="ECO:0007669"/>
    <property type="project" value="UniProtKB-ARBA"/>
</dbReference>
<protein>
    <recommendedName>
        <fullName evidence="5">Peptidase S1 domain-containing protein</fullName>
    </recommendedName>
</protein>
<dbReference type="SMART" id="SM00020">
    <property type="entry name" value="Tryp_SPc"/>
    <property type="match status" value="1"/>
</dbReference>
<reference evidence="6" key="2">
    <citation type="submission" date="2025-09" db="UniProtKB">
        <authorList>
            <consortium name="Ensembl"/>
        </authorList>
    </citation>
    <scope>IDENTIFICATION</scope>
</reference>
<evidence type="ECO:0000256" key="2">
    <source>
        <dbReference type="ARBA" id="ARBA00022525"/>
    </source>
</evidence>
<dbReference type="GO" id="GO:0005576">
    <property type="term" value="C:extracellular region"/>
    <property type="evidence" value="ECO:0007669"/>
    <property type="project" value="UniProtKB-SubCell"/>
</dbReference>
<feature type="domain" description="Peptidase S1" evidence="5">
    <location>
        <begin position="14"/>
        <end position="242"/>
    </location>
</feature>
<evidence type="ECO:0000313" key="6">
    <source>
        <dbReference type="Ensembl" id="ENSMSIP00000001495.1"/>
    </source>
</evidence>
<dbReference type="GO" id="GO:0030141">
    <property type="term" value="C:secretory granule"/>
    <property type="evidence" value="ECO:0007669"/>
    <property type="project" value="TreeGrafter"/>
</dbReference>
<evidence type="ECO:0000256" key="1">
    <source>
        <dbReference type="ARBA" id="ARBA00004613"/>
    </source>
</evidence>
<organism evidence="6 7">
    <name type="scientific">Mus spicilegus</name>
    <name type="common">Mound-building mouse</name>
    <dbReference type="NCBI Taxonomy" id="10103"/>
    <lineage>
        <taxon>Eukaryota</taxon>
        <taxon>Metazoa</taxon>
        <taxon>Chordata</taxon>
        <taxon>Craniata</taxon>
        <taxon>Vertebrata</taxon>
        <taxon>Euteleostomi</taxon>
        <taxon>Mammalia</taxon>
        <taxon>Eutheria</taxon>
        <taxon>Euarchontoglires</taxon>
        <taxon>Glires</taxon>
        <taxon>Rodentia</taxon>
        <taxon>Myomorpha</taxon>
        <taxon>Muroidea</taxon>
        <taxon>Muridae</taxon>
        <taxon>Murinae</taxon>
        <taxon>Mus</taxon>
        <taxon>Mus</taxon>
    </lineage>
</organism>
<dbReference type="Gene3D" id="2.40.10.10">
    <property type="entry name" value="Trypsin-like serine proteases"/>
    <property type="match status" value="2"/>
</dbReference>
<dbReference type="Proteomes" id="UP000694415">
    <property type="component" value="Unplaced"/>
</dbReference>
<dbReference type="PRINTS" id="PR00722">
    <property type="entry name" value="CHYMOTRYPSIN"/>
</dbReference>
<dbReference type="PROSITE" id="PS50240">
    <property type="entry name" value="TRYPSIN_DOM"/>
    <property type="match status" value="1"/>
</dbReference>
<dbReference type="Pfam" id="PF00089">
    <property type="entry name" value="Trypsin"/>
    <property type="match status" value="1"/>
</dbReference>
<dbReference type="GO" id="GO:0004252">
    <property type="term" value="F:serine-type endopeptidase activity"/>
    <property type="evidence" value="ECO:0007669"/>
    <property type="project" value="InterPro"/>
</dbReference>
<evidence type="ECO:0000259" key="5">
    <source>
        <dbReference type="PROSITE" id="PS50240"/>
    </source>
</evidence>
<proteinExistence type="predicted"/>
<evidence type="ECO:0000256" key="4">
    <source>
        <dbReference type="ARBA" id="ARBA00023157"/>
    </source>
</evidence>
<keyword evidence="7" id="KW-1185">Reference proteome</keyword>
<reference evidence="6" key="1">
    <citation type="submission" date="2025-08" db="UniProtKB">
        <authorList>
            <consortium name="Ensembl"/>
        </authorList>
    </citation>
    <scope>IDENTIFICATION</scope>
</reference>
<accession>A0A8C6G6Y2</accession>
<keyword evidence="2" id="KW-0964">Secreted</keyword>
<dbReference type="Ensembl" id="ENSMSIT00000001914.1">
    <property type="protein sequence ID" value="ENSMSIP00000001495.1"/>
    <property type="gene ID" value="ENSMSIG00000001450.1"/>
</dbReference>
<dbReference type="InterPro" id="IPR009003">
    <property type="entry name" value="Peptidase_S1_PA"/>
</dbReference>
<dbReference type="InterPro" id="IPR043504">
    <property type="entry name" value="Peptidase_S1_PA_chymotrypsin"/>
</dbReference>
<keyword evidence="4" id="KW-1015">Disulfide bond</keyword>
<dbReference type="InterPro" id="IPR001314">
    <property type="entry name" value="Peptidase_S1A"/>
</dbReference>
<dbReference type="InterPro" id="IPR001254">
    <property type="entry name" value="Trypsin_dom"/>
</dbReference>
<dbReference type="PANTHER" id="PTHR24271">
    <property type="entry name" value="KALLIKREIN-RELATED"/>
    <property type="match status" value="1"/>
</dbReference>
<comment type="subcellular location">
    <subcellularLocation>
        <location evidence="1">Secreted</location>
    </subcellularLocation>
</comment>
<dbReference type="FunFam" id="2.40.10.10:FF:000049">
    <property type="entry name" value="probable inactive serine protease 37"/>
    <property type="match status" value="1"/>
</dbReference>
<dbReference type="PANTHER" id="PTHR24271:SF56">
    <property type="entry name" value="SERINE PROTEASE 58"/>
    <property type="match status" value="1"/>
</dbReference>
<dbReference type="CDD" id="cd00190">
    <property type="entry name" value="Tryp_SPc"/>
    <property type="match status" value="1"/>
</dbReference>
<evidence type="ECO:0000313" key="7">
    <source>
        <dbReference type="Proteomes" id="UP000694415"/>
    </source>
</evidence>
<sequence>MFFLVINEKNPILFFPGTFAYNPDHIAGTTPPYLVYLKSDYLPCTGVLIHPLWVITAAHCNLPNLQVILGITNPADPMERDVEVSDYEKIFHHPNFLVSSISHDLLLIKLKRRIKHSNYAKAVKLPQHIMSVNAMCSVSTWAYNLCDVTKDPDSLQTVNVTVISKAECRNAYKAFDITENMICVGIVPGRRLPCKEVTAAPAVCNGVLYGILSYADGCVLRADVGIYASIFHYLPWIEDTMKNN</sequence>
<dbReference type="FunFam" id="2.40.10.10:FF:000005">
    <property type="entry name" value="Serine protease 37"/>
    <property type="match status" value="1"/>
</dbReference>
<keyword evidence="3" id="KW-0732">Signal</keyword>
<dbReference type="GO" id="GO:0006508">
    <property type="term" value="P:proteolysis"/>
    <property type="evidence" value="ECO:0007669"/>
    <property type="project" value="InterPro"/>
</dbReference>
<evidence type="ECO:0000256" key="3">
    <source>
        <dbReference type="ARBA" id="ARBA00022729"/>
    </source>
</evidence>
<dbReference type="GeneTree" id="ENSGT01020000230389"/>
<dbReference type="PROSITE" id="PS00134">
    <property type="entry name" value="TRYPSIN_HIS"/>
    <property type="match status" value="1"/>
</dbReference>
<name>A0A8C6G6Y2_MUSSI</name>
<dbReference type="AlphaFoldDB" id="A0A8C6G6Y2"/>